<dbReference type="Proteomes" id="UP000008281">
    <property type="component" value="Unassembled WGS sequence"/>
</dbReference>
<feature type="compositionally biased region" description="Gly residues" evidence="1">
    <location>
        <begin position="10"/>
        <end position="24"/>
    </location>
</feature>
<reference evidence="2" key="1">
    <citation type="submission" date="2007-07" db="EMBL/GenBank/DDBJ databases">
        <title>PCAP assembly of the Caenorhabditis remanei genome.</title>
        <authorList>
            <consortium name="The Caenorhabditis remanei Sequencing Consortium"/>
            <person name="Wilson R.K."/>
        </authorList>
    </citation>
    <scope>NUCLEOTIDE SEQUENCE [LARGE SCALE GENOMIC DNA]</scope>
    <source>
        <strain evidence="2">PB4641</strain>
    </source>
</reference>
<protein>
    <submittedName>
        <fullName evidence="2">Uncharacterized protein</fullName>
    </submittedName>
</protein>
<proteinExistence type="predicted"/>
<dbReference type="InParanoid" id="E3M1C5"/>
<accession>E3M1C5</accession>
<dbReference type="SUPFAM" id="SSF90257">
    <property type="entry name" value="Myosin rod fragments"/>
    <property type="match status" value="1"/>
</dbReference>
<dbReference type="EMBL" id="DS268421">
    <property type="protein sequence ID" value="EFO89029.1"/>
    <property type="molecule type" value="Genomic_DNA"/>
</dbReference>
<dbReference type="HOGENOM" id="CLU_774420_0_0_1"/>
<evidence type="ECO:0000313" key="3">
    <source>
        <dbReference type="Proteomes" id="UP000008281"/>
    </source>
</evidence>
<dbReference type="Gene3D" id="1.10.287.1490">
    <property type="match status" value="1"/>
</dbReference>
<evidence type="ECO:0000313" key="2">
    <source>
        <dbReference type="EMBL" id="EFO89029.1"/>
    </source>
</evidence>
<gene>
    <name evidence="2" type="ORF">CRE_06516</name>
</gene>
<sequence length="358" mass="40840">MAPTSTRTGVRGGSRGGRGSGRGGNTVKEMEKKIRKLEKDLADYKFHYDALEKDANGVIRKLKKQVKKMDDEKKKLEEEIVKLIVRGKSGRVGNAEKSICKATQEIDDLKLKNETLENENNSQIQQNNLLQTQIAGVSGRNAELERETENLKEQNSAQAKRIEDLTMEVTQLHQSNGNLNDNLEESGKKIKILEKQHSELIAKNGILIREQEEAKRWWKQKLDELNERAEAIASATQPYSQVVQEDREFAHIRLLGQGNGYTMEAIHRLQHITEIVDSLHSVPQAPQNYNANHIVNISSRIPAERRVNLEFLVYMENRRRQQLGWWQRTRIAVENALNLIDPFVAPTPHPANAAPRQK</sequence>
<keyword evidence="3" id="KW-1185">Reference proteome</keyword>
<evidence type="ECO:0000256" key="1">
    <source>
        <dbReference type="SAM" id="MobiDB-lite"/>
    </source>
</evidence>
<organism evidence="3">
    <name type="scientific">Caenorhabditis remanei</name>
    <name type="common">Caenorhabditis vulgaris</name>
    <dbReference type="NCBI Taxonomy" id="31234"/>
    <lineage>
        <taxon>Eukaryota</taxon>
        <taxon>Metazoa</taxon>
        <taxon>Ecdysozoa</taxon>
        <taxon>Nematoda</taxon>
        <taxon>Chromadorea</taxon>
        <taxon>Rhabditida</taxon>
        <taxon>Rhabditina</taxon>
        <taxon>Rhabditomorpha</taxon>
        <taxon>Rhabditoidea</taxon>
        <taxon>Rhabditidae</taxon>
        <taxon>Peloderinae</taxon>
        <taxon>Caenorhabditis</taxon>
    </lineage>
</organism>
<feature type="region of interest" description="Disordered" evidence="1">
    <location>
        <begin position="1"/>
        <end position="29"/>
    </location>
</feature>
<dbReference type="AlphaFoldDB" id="E3M1C5"/>
<name>E3M1C5_CAERE</name>
<dbReference type="STRING" id="31234.E3M1C5"/>